<evidence type="ECO:0000313" key="3">
    <source>
        <dbReference type="Proteomes" id="UP000289340"/>
    </source>
</evidence>
<dbReference type="EMBL" id="QZWG01000006">
    <property type="protein sequence ID" value="RZC06721.1"/>
    <property type="molecule type" value="Genomic_DNA"/>
</dbReference>
<dbReference type="Proteomes" id="UP000289340">
    <property type="component" value="Chromosome 6"/>
</dbReference>
<feature type="region of interest" description="Disordered" evidence="1">
    <location>
        <begin position="1"/>
        <end position="31"/>
    </location>
</feature>
<name>A0A445K7E0_GLYSO</name>
<reference evidence="2 3" key="1">
    <citation type="submission" date="2018-09" db="EMBL/GenBank/DDBJ databases">
        <title>A high-quality reference genome of wild soybean provides a powerful tool to mine soybean genomes.</title>
        <authorList>
            <person name="Xie M."/>
            <person name="Chung C.Y.L."/>
            <person name="Li M.-W."/>
            <person name="Wong F.-L."/>
            <person name="Chan T.-F."/>
            <person name="Lam H.-M."/>
        </authorList>
    </citation>
    <scope>NUCLEOTIDE SEQUENCE [LARGE SCALE GENOMIC DNA]</scope>
    <source>
        <strain evidence="3">cv. W05</strain>
        <tissue evidence="2">Hypocotyl of etiolated seedlings</tissue>
    </source>
</reference>
<comment type="caution">
    <text evidence="2">The sequence shown here is derived from an EMBL/GenBank/DDBJ whole genome shotgun (WGS) entry which is preliminary data.</text>
</comment>
<dbReference type="AlphaFoldDB" id="A0A445K7E0"/>
<keyword evidence="3" id="KW-1185">Reference proteome</keyword>
<accession>A0A445K7E0</accession>
<evidence type="ECO:0000313" key="2">
    <source>
        <dbReference type="EMBL" id="RZC06721.1"/>
    </source>
</evidence>
<organism evidence="2 3">
    <name type="scientific">Glycine soja</name>
    <name type="common">Wild soybean</name>
    <dbReference type="NCBI Taxonomy" id="3848"/>
    <lineage>
        <taxon>Eukaryota</taxon>
        <taxon>Viridiplantae</taxon>
        <taxon>Streptophyta</taxon>
        <taxon>Embryophyta</taxon>
        <taxon>Tracheophyta</taxon>
        <taxon>Spermatophyta</taxon>
        <taxon>Magnoliopsida</taxon>
        <taxon>eudicotyledons</taxon>
        <taxon>Gunneridae</taxon>
        <taxon>Pentapetalae</taxon>
        <taxon>rosids</taxon>
        <taxon>fabids</taxon>
        <taxon>Fabales</taxon>
        <taxon>Fabaceae</taxon>
        <taxon>Papilionoideae</taxon>
        <taxon>50 kb inversion clade</taxon>
        <taxon>NPAAA clade</taxon>
        <taxon>indigoferoid/millettioid clade</taxon>
        <taxon>Phaseoleae</taxon>
        <taxon>Glycine</taxon>
        <taxon>Glycine subgen. Soja</taxon>
    </lineage>
</organism>
<sequence>MNNENSKATLNGVPPQPKPPDGEGSGGARVSFQDKVMEGSVAVPRMARTDLIANKLLRIELEDGDRWLPRCYIEDQLLEELRKPWTDALIMKLLGKRLSLFVTRESKRGVHLYEERV</sequence>
<evidence type="ECO:0000256" key="1">
    <source>
        <dbReference type="SAM" id="MobiDB-lite"/>
    </source>
</evidence>
<protein>
    <submittedName>
        <fullName evidence="2">Uncharacterized protein</fullName>
    </submittedName>
</protein>
<proteinExistence type="predicted"/>
<gene>
    <name evidence="2" type="ORF">D0Y65_014260</name>
</gene>